<dbReference type="PRINTS" id="PR00075">
    <property type="entry name" value="FACDDSATRASE"/>
</dbReference>
<evidence type="ECO:0000256" key="14">
    <source>
        <dbReference type="SAM" id="Phobius"/>
    </source>
</evidence>
<dbReference type="GO" id="GO:0005506">
    <property type="term" value="F:iron ion binding"/>
    <property type="evidence" value="ECO:0007669"/>
    <property type="project" value="TreeGrafter"/>
</dbReference>
<comment type="subcellular location">
    <subcellularLocation>
        <location evidence="1">Membrane</location>
        <topology evidence="1">Multi-pass membrane protein</topology>
    </subcellularLocation>
</comment>
<dbReference type="InterPro" id="IPR015876">
    <property type="entry name" value="Acyl-CoA_DS"/>
</dbReference>
<evidence type="ECO:0000313" key="16">
    <source>
        <dbReference type="EMBL" id="RWS28696.1"/>
    </source>
</evidence>
<dbReference type="PANTHER" id="PTHR11351:SF31">
    <property type="entry name" value="DESATURASE 1, ISOFORM A-RELATED"/>
    <property type="match status" value="1"/>
</dbReference>
<evidence type="ECO:0000256" key="4">
    <source>
        <dbReference type="ARBA" id="ARBA00022692"/>
    </source>
</evidence>
<evidence type="ECO:0000256" key="11">
    <source>
        <dbReference type="ARBA" id="ARBA00023136"/>
    </source>
</evidence>
<dbReference type="GO" id="GO:0004768">
    <property type="term" value="F:stearoyl-CoA 9-desaturase activity"/>
    <property type="evidence" value="ECO:0007669"/>
    <property type="project" value="TreeGrafter"/>
</dbReference>
<comment type="caution">
    <text evidence="16">The sequence shown here is derived from an EMBL/GenBank/DDBJ whole genome shotgun (WGS) entry which is preliminary data.</text>
</comment>
<evidence type="ECO:0000256" key="7">
    <source>
        <dbReference type="ARBA" id="ARBA00022989"/>
    </source>
</evidence>
<reference evidence="16 17" key="1">
    <citation type="journal article" date="2018" name="Gigascience">
        <title>Genomes of trombidid mites reveal novel predicted allergens and laterally-transferred genes associated with secondary metabolism.</title>
        <authorList>
            <person name="Dong X."/>
            <person name="Chaisiri K."/>
            <person name="Xia D."/>
            <person name="Armstrong S.D."/>
            <person name="Fang Y."/>
            <person name="Donnelly M.J."/>
            <person name="Kadowaki T."/>
            <person name="McGarry J.W."/>
            <person name="Darby A.C."/>
            <person name="Makepeace B.L."/>
        </authorList>
    </citation>
    <scope>NUCLEOTIDE SEQUENCE [LARGE SCALE GENOMIC DNA]</scope>
    <source>
        <strain evidence="16">UoL-UT</strain>
    </source>
</reference>
<evidence type="ECO:0000256" key="3">
    <source>
        <dbReference type="ARBA" id="ARBA00022516"/>
    </source>
</evidence>
<dbReference type="AlphaFoldDB" id="A0A443SMD1"/>
<comment type="domain">
    <text evidence="13">The histidine box domains are involved in binding the catalytic metal ions.</text>
</comment>
<feature type="transmembrane region" description="Helical" evidence="14">
    <location>
        <begin position="62"/>
        <end position="82"/>
    </location>
</feature>
<evidence type="ECO:0000256" key="6">
    <source>
        <dbReference type="ARBA" id="ARBA00022832"/>
    </source>
</evidence>
<gene>
    <name evidence="16" type="ORF">B4U80_00228</name>
</gene>
<evidence type="ECO:0000259" key="15">
    <source>
        <dbReference type="Pfam" id="PF00487"/>
    </source>
</evidence>
<dbReference type="InterPro" id="IPR005804">
    <property type="entry name" value="FA_desaturase_dom"/>
</dbReference>
<keyword evidence="6" id="KW-0276">Fatty acid metabolism</keyword>
<dbReference type="PROSITE" id="PS00476">
    <property type="entry name" value="FATTY_ACID_DESATUR_1"/>
    <property type="match status" value="1"/>
</dbReference>
<evidence type="ECO:0000313" key="17">
    <source>
        <dbReference type="Proteomes" id="UP000288716"/>
    </source>
</evidence>
<evidence type="ECO:0000256" key="13">
    <source>
        <dbReference type="RuleBase" id="RU000581"/>
    </source>
</evidence>
<keyword evidence="8 13" id="KW-0560">Oxidoreductase</keyword>
<sequence>MDTKDVKSFEFESVVEVENIEEKPFKRKIVWLSVLKYALLHVFGVYGLLLSVTTCKLATLPFTFILIYISGLGVTAGAHRLWSHRSYKAKWPLRLLLALFNTIAFDKNIYEWCIDHRVHHKYSETPADPHTIKEGFFFSQIGWRMLSQRPEFIEKKNKHDFSDLWNDPIVKYQKILWYPLVLIFSFLLPTAIPFLIWREDVFTAFFICACLRWLFTSHVKWTVNSVAHRWGPKPYDKTNGNACENKLVIWSAFGEGFHNYHHAFPWDYKTSEFDWKYNMNLTAAFIDFFAFFGQAYDLRTASSEVIEARRLRTGEPLDPNCAPRKRNFCEWIIVVILFLLPLGFWFLSHFAINEALNAIFGFYVKCNIHDFVLSYFTSLASTYIHPNLAIFQWKFTCK</sequence>
<keyword evidence="10" id="KW-0443">Lipid metabolism</keyword>
<comment type="similarity">
    <text evidence="2 13">Belongs to the fatty acid desaturase type 1 family.</text>
</comment>
<evidence type="ECO:0000256" key="5">
    <source>
        <dbReference type="ARBA" id="ARBA00022723"/>
    </source>
</evidence>
<keyword evidence="7 14" id="KW-1133">Transmembrane helix</keyword>
<keyword evidence="5" id="KW-0479">Metal-binding</keyword>
<organism evidence="16 17">
    <name type="scientific">Leptotrombidium deliense</name>
    <dbReference type="NCBI Taxonomy" id="299467"/>
    <lineage>
        <taxon>Eukaryota</taxon>
        <taxon>Metazoa</taxon>
        <taxon>Ecdysozoa</taxon>
        <taxon>Arthropoda</taxon>
        <taxon>Chelicerata</taxon>
        <taxon>Arachnida</taxon>
        <taxon>Acari</taxon>
        <taxon>Acariformes</taxon>
        <taxon>Trombidiformes</taxon>
        <taxon>Prostigmata</taxon>
        <taxon>Anystina</taxon>
        <taxon>Parasitengona</taxon>
        <taxon>Trombiculoidea</taxon>
        <taxon>Trombiculidae</taxon>
        <taxon>Leptotrombidium</taxon>
    </lineage>
</organism>
<dbReference type="VEuPathDB" id="VectorBase:LDEU003344"/>
<keyword evidence="11 14" id="KW-0472">Membrane</keyword>
<keyword evidence="3 13" id="KW-0444">Lipid biosynthesis</keyword>
<comment type="cofactor">
    <cofactor evidence="13">
        <name>Fe(2+)</name>
        <dbReference type="ChEBI" id="CHEBI:29033"/>
    </cofactor>
</comment>
<keyword evidence="4 13" id="KW-0812">Transmembrane</keyword>
<dbReference type="OrthoDB" id="10260134at2759"/>
<protein>
    <submittedName>
        <fullName evidence="16">Stearoyl-CoA desaturase 5-like protein</fullName>
    </submittedName>
</protein>
<evidence type="ECO:0000256" key="12">
    <source>
        <dbReference type="ARBA" id="ARBA00023160"/>
    </source>
</evidence>
<dbReference type="Pfam" id="PF00487">
    <property type="entry name" value="FA_desaturase"/>
    <property type="match status" value="1"/>
</dbReference>
<evidence type="ECO:0000256" key="10">
    <source>
        <dbReference type="ARBA" id="ARBA00023098"/>
    </source>
</evidence>
<evidence type="ECO:0000256" key="9">
    <source>
        <dbReference type="ARBA" id="ARBA00023004"/>
    </source>
</evidence>
<dbReference type="STRING" id="299467.A0A443SMD1"/>
<dbReference type="PANTHER" id="PTHR11351">
    <property type="entry name" value="ACYL-COA DESATURASE"/>
    <property type="match status" value="1"/>
</dbReference>
<feature type="transmembrane region" description="Helical" evidence="14">
    <location>
        <begin position="175"/>
        <end position="196"/>
    </location>
</feature>
<feature type="transmembrane region" description="Helical" evidence="14">
    <location>
        <begin position="29"/>
        <end position="50"/>
    </location>
</feature>
<keyword evidence="17" id="KW-1185">Reference proteome</keyword>
<feature type="domain" description="Fatty acid desaturase" evidence="15">
    <location>
        <begin position="61"/>
        <end position="265"/>
    </location>
</feature>
<evidence type="ECO:0000256" key="8">
    <source>
        <dbReference type="ARBA" id="ARBA00023002"/>
    </source>
</evidence>
<keyword evidence="9" id="KW-0408">Iron</keyword>
<dbReference type="EMBL" id="NCKV01001260">
    <property type="protein sequence ID" value="RWS28696.1"/>
    <property type="molecule type" value="Genomic_DNA"/>
</dbReference>
<evidence type="ECO:0000256" key="2">
    <source>
        <dbReference type="ARBA" id="ARBA00009295"/>
    </source>
</evidence>
<feature type="transmembrane region" description="Helical" evidence="14">
    <location>
        <begin position="202"/>
        <end position="223"/>
    </location>
</feature>
<feature type="transmembrane region" description="Helical" evidence="14">
    <location>
        <begin position="372"/>
        <end position="391"/>
    </location>
</feature>
<dbReference type="GO" id="GO:0005789">
    <property type="term" value="C:endoplasmic reticulum membrane"/>
    <property type="evidence" value="ECO:0007669"/>
    <property type="project" value="TreeGrafter"/>
</dbReference>
<dbReference type="CDD" id="cd03505">
    <property type="entry name" value="Delta9-FADS-like"/>
    <property type="match status" value="1"/>
</dbReference>
<evidence type="ECO:0000256" key="1">
    <source>
        <dbReference type="ARBA" id="ARBA00004141"/>
    </source>
</evidence>
<keyword evidence="12 13" id="KW-0275">Fatty acid biosynthesis</keyword>
<feature type="transmembrane region" description="Helical" evidence="14">
    <location>
        <begin position="331"/>
        <end position="352"/>
    </location>
</feature>
<dbReference type="Proteomes" id="UP000288716">
    <property type="component" value="Unassembled WGS sequence"/>
</dbReference>
<proteinExistence type="inferred from homology"/>
<accession>A0A443SMD1</accession>
<dbReference type="GO" id="GO:0006636">
    <property type="term" value="P:unsaturated fatty acid biosynthetic process"/>
    <property type="evidence" value="ECO:0007669"/>
    <property type="project" value="TreeGrafter"/>
</dbReference>
<dbReference type="InterPro" id="IPR001522">
    <property type="entry name" value="FADS-1_CS"/>
</dbReference>
<name>A0A443SMD1_9ACAR</name>